<name>T1FM40_HELRO</name>
<reference evidence="10" key="1">
    <citation type="submission" date="2012-12" db="EMBL/GenBank/DDBJ databases">
        <authorList>
            <person name="Hellsten U."/>
            <person name="Grimwood J."/>
            <person name="Chapman J.A."/>
            <person name="Shapiro H."/>
            <person name="Aerts A."/>
            <person name="Otillar R.P."/>
            <person name="Terry A.Y."/>
            <person name="Boore J.L."/>
            <person name="Simakov O."/>
            <person name="Marletaz F."/>
            <person name="Cho S.-J."/>
            <person name="Edsinger-Gonzales E."/>
            <person name="Havlak P."/>
            <person name="Kuo D.-H."/>
            <person name="Larsson T."/>
            <person name="Lv J."/>
            <person name="Arendt D."/>
            <person name="Savage R."/>
            <person name="Osoegawa K."/>
            <person name="de Jong P."/>
            <person name="Lindberg D.R."/>
            <person name="Seaver E.C."/>
            <person name="Weisblat D.A."/>
            <person name="Putnam N.H."/>
            <person name="Grigoriev I.V."/>
            <person name="Rokhsar D.S."/>
        </authorList>
    </citation>
    <scope>NUCLEOTIDE SEQUENCE</scope>
</reference>
<dbReference type="Proteomes" id="UP000015101">
    <property type="component" value="Unassembled WGS sequence"/>
</dbReference>
<sequence length="197" mass="22622">MADKEHGDDLVPDETPGYQPPEQKTLTEILSADAEDESLRKYKETLLGTSEPVNVEIFPSDPRRVIVTKLALLVEGRPDIEVDLTGNLEDLKNQTYVLQEGCTYKVKIYFYVQREIVQGLRYVQQTYRAAIPVDKNTFMVGSYGPKKELQSFTTPAEEAPSGLVARGTYKIKSLFTDDDKFEHLKWEWKLDIKKDWK</sequence>
<dbReference type="InterPro" id="IPR014756">
    <property type="entry name" value="Ig_E-set"/>
</dbReference>
<dbReference type="FunCoup" id="T1FM40">
    <property type="interactions" value="974"/>
</dbReference>
<dbReference type="SUPFAM" id="SSF81296">
    <property type="entry name" value="E set domains"/>
    <property type="match status" value="1"/>
</dbReference>
<dbReference type="FunFam" id="2.70.50.30:FF:000001">
    <property type="entry name" value="Rho GDP-dissociation inhibitor 1"/>
    <property type="match status" value="1"/>
</dbReference>
<evidence type="ECO:0000256" key="6">
    <source>
        <dbReference type="ARBA" id="ARBA00080671"/>
    </source>
</evidence>
<evidence type="ECO:0000313" key="9">
    <source>
        <dbReference type="EnsemblMetazoa" id="HelroP184873"/>
    </source>
</evidence>
<reference evidence="8 10" key="2">
    <citation type="journal article" date="2013" name="Nature">
        <title>Insights into bilaterian evolution from three spiralian genomes.</title>
        <authorList>
            <person name="Simakov O."/>
            <person name="Marletaz F."/>
            <person name="Cho S.J."/>
            <person name="Edsinger-Gonzales E."/>
            <person name="Havlak P."/>
            <person name="Hellsten U."/>
            <person name="Kuo D.H."/>
            <person name="Larsson T."/>
            <person name="Lv J."/>
            <person name="Arendt D."/>
            <person name="Savage R."/>
            <person name="Osoegawa K."/>
            <person name="de Jong P."/>
            <person name="Grimwood J."/>
            <person name="Chapman J.A."/>
            <person name="Shapiro H."/>
            <person name="Aerts A."/>
            <person name="Otillar R.P."/>
            <person name="Terry A.Y."/>
            <person name="Boore J.L."/>
            <person name="Grigoriev I.V."/>
            <person name="Lindberg D.R."/>
            <person name="Seaver E.C."/>
            <person name="Weisblat D.A."/>
            <person name="Putnam N.H."/>
            <person name="Rokhsar D.S."/>
        </authorList>
    </citation>
    <scope>NUCLEOTIDE SEQUENCE</scope>
</reference>
<dbReference type="KEGG" id="hro:HELRODRAFT_184873"/>
<dbReference type="InParanoid" id="T1FM40"/>
<keyword evidence="10" id="KW-1185">Reference proteome</keyword>
<dbReference type="Gene3D" id="2.70.50.30">
    <property type="entry name" value="Coagulation Factor XIII, subunit A, domain 1"/>
    <property type="match status" value="1"/>
</dbReference>
<dbReference type="AlphaFoldDB" id="T1FM40"/>
<dbReference type="OrthoDB" id="1683373at2759"/>
<evidence type="ECO:0000256" key="3">
    <source>
        <dbReference type="ARBA" id="ARBA00022490"/>
    </source>
</evidence>
<dbReference type="OMA" id="YKPTAAK"/>
<dbReference type="InterPro" id="IPR024792">
    <property type="entry name" value="RhoGDI_dom_sf"/>
</dbReference>
<evidence type="ECO:0000256" key="1">
    <source>
        <dbReference type="ARBA" id="ARBA00004496"/>
    </source>
</evidence>
<reference evidence="9" key="3">
    <citation type="submission" date="2015-06" db="UniProtKB">
        <authorList>
            <consortium name="EnsemblMetazoa"/>
        </authorList>
    </citation>
    <scope>IDENTIFICATION</scope>
</reference>
<feature type="region of interest" description="Disordered" evidence="7">
    <location>
        <begin position="1"/>
        <end position="23"/>
    </location>
</feature>
<accession>T1FM40</accession>
<dbReference type="RefSeq" id="XP_009009850.1">
    <property type="nucleotide sequence ID" value="XM_009011602.1"/>
</dbReference>
<gene>
    <name evidence="9" type="primary">20209889</name>
    <name evidence="8" type="ORF">HELRODRAFT_184873</name>
</gene>
<dbReference type="GeneID" id="20209889"/>
<evidence type="ECO:0000313" key="8">
    <source>
        <dbReference type="EMBL" id="ESO13130.1"/>
    </source>
</evidence>
<dbReference type="eggNOG" id="KOG3205">
    <property type="taxonomic scope" value="Eukaryota"/>
</dbReference>
<dbReference type="STRING" id="6412.T1FM40"/>
<dbReference type="GO" id="GO:0016020">
    <property type="term" value="C:membrane"/>
    <property type="evidence" value="ECO:0000318"/>
    <property type="project" value="GO_Central"/>
</dbReference>
<dbReference type="GO" id="GO:0005094">
    <property type="term" value="F:Rho GDP-dissociation inhibitor activity"/>
    <property type="evidence" value="ECO:0000318"/>
    <property type="project" value="GO_Central"/>
</dbReference>
<dbReference type="EMBL" id="AMQM01000332">
    <property type="status" value="NOT_ANNOTATED_CDS"/>
    <property type="molecule type" value="Genomic_DNA"/>
</dbReference>
<dbReference type="CTD" id="20209889"/>
<dbReference type="PANTHER" id="PTHR10980">
    <property type="entry name" value="RHO GDP-DISSOCIATION INHIBITOR"/>
    <property type="match status" value="1"/>
</dbReference>
<dbReference type="Pfam" id="PF02115">
    <property type="entry name" value="Rho_GDI"/>
    <property type="match status" value="1"/>
</dbReference>
<evidence type="ECO:0000313" key="10">
    <source>
        <dbReference type="Proteomes" id="UP000015101"/>
    </source>
</evidence>
<protein>
    <recommendedName>
        <fullName evidence="5">Rho GDP-dissociation inhibitor 3</fullName>
    </recommendedName>
    <alternativeName>
        <fullName evidence="6">Rho-GDI gamma</fullName>
    </alternativeName>
</protein>
<dbReference type="PRINTS" id="PR00492">
    <property type="entry name" value="RHOGDI"/>
</dbReference>
<keyword evidence="3" id="KW-0963">Cytoplasm</keyword>
<dbReference type="EnsemblMetazoa" id="HelroT184873">
    <property type="protein sequence ID" value="HelroP184873"/>
    <property type="gene ID" value="HelroG184873"/>
</dbReference>
<dbReference type="GO" id="GO:0005829">
    <property type="term" value="C:cytosol"/>
    <property type="evidence" value="ECO:0000318"/>
    <property type="project" value="GO_Central"/>
</dbReference>
<evidence type="ECO:0000256" key="2">
    <source>
        <dbReference type="ARBA" id="ARBA00009758"/>
    </source>
</evidence>
<dbReference type="EMBL" id="KB095811">
    <property type="protein sequence ID" value="ESO13130.1"/>
    <property type="molecule type" value="Genomic_DNA"/>
</dbReference>
<dbReference type="InterPro" id="IPR000406">
    <property type="entry name" value="Rho_GDI"/>
</dbReference>
<evidence type="ECO:0000256" key="7">
    <source>
        <dbReference type="SAM" id="MobiDB-lite"/>
    </source>
</evidence>
<dbReference type="PANTHER" id="PTHR10980:SF3">
    <property type="entry name" value="LD16419P"/>
    <property type="match status" value="1"/>
</dbReference>
<dbReference type="HOGENOM" id="CLU_076228_1_1_1"/>
<dbReference type="GO" id="GO:0007266">
    <property type="term" value="P:Rho protein signal transduction"/>
    <property type="evidence" value="ECO:0000318"/>
    <property type="project" value="GO_Central"/>
</dbReference>
<comment type="function">
    <text evidence="4">Inhibits GDP/GTP exchange reaction of RhoB. Interacts specifically with the GDP- and GTP-bound forms of post-translationally processed Rhob and Rhog proteins, both of which show a growth-regulated expression in mammalian cells. Stimulates the release of the GDP-bound but not the GTP-bound RhoB protein. Also inhibits the GDP/GTP exchange of RhoB but shows less ability to inhibit the dissociation of prebound GTP.</text>
</comment>
<evidence type="ECO:0000256" key="4">
    <source>
        <dbReference type="ARBA" id="ARBA00053735"/>
    </source>
</evidence>
<organism evidence="9 10">
    <name type="scientific">Helobdella robusta</name>
    <name type="common">Californian leech</name>
    <dbReference type="NCBI Taxonomy" id="6412"/>
    <lineage>
        <taxon>Eukaryota</taxon>
        <taxon>Metazoa</taxon>
        <taxon>Spiralia</taxon>
        <taxon>Lophotrochozoa</taxon>
        <taxon>Annelida</taxon>
        <taxon>Clitellata</taxon>
        <taxon>Hirudinea</taxon>
        <taxon>Rhynchobdellida</taxon>
        <taxon>Glossiphoniidae</taxon>
        <taxon>Helobdella</taxon>
    </lineage>
</organism>
<comment type="subcellular location">
    <subcellularLocation>
        <location evidence="1">Cytoplasm</location>
    </subcellularLocation>
</comment>
<comment type="similarity">
    <text evidence="2">Belongs to the Rho GDI family.</text>
</comment>
<evidence type="ECO:0000256" key="5">
    <source>
        <dbReference type="ARBA" id="ARBA00073845"/>
    </source>
</evidence>
<proteinExistence type="inferred from homology"/>